<dbReference type="Proteomes" id="UP000199239">
    <property type="component" value="Unassembled WGS sequence"/>
</dbReference>
<gene>
    <name evidence="2" type="ORF">SAMN04488040_1038</name>
</gene>
<organism evidence="2 3">
    <name type="scientific">Sulfitobacter marinus</name>
    <dbReference type="NCBI Taxonomy" id="394264"/>
    <lineage>
        <taxon>Bacteria</taxon>
        <taxon>Pseudomonadati</taxon>
        <taxon>Pseudomonadota</taxon>
        <taxon>Alphaproteobacteria</taxon>
        <taxon>Rhodobacterales</taxon>
        <taxon>Roseobacteraceae</taxon>
        <taxon>Sulfitobacter</taxon>
    </lineage>
</organism>
<dbReference type="OrthoDB" id="7871856at2"/>
<protein>
    <submittedName>
        <fullName evidence="2">Uncharacterized protein</fullName>
    </submittedName>
</protein>
<dbReference type="STRING" id="394264.SAMN04488040_1038"/>
<name>A0A1I6QY36_9RHOB</name>
<evidence type="ECO:0000313" key="3">
    <source>
        <dbReference type="Proteomes" id="UP000199239"/>
    </source>
</evidence>
<dbReference type="EMBL" id="FPAJ01000001">
    <property type="protein sequence ID" value="SFS57158.1"/>
    <property type="molecule type" value="Genomic_DNA"/>
</dbReference>
<reference evidence="3" key="1">
    <citation type="submission" date="2016-10" db="EMBL/GenBank/DDBJ databases">
        <authorList>
            <person name="Varghese N."/>
            <person name="Submissions S."/>
        </authorList>
    </citation>
    <scope>NUCLEOTIDE SEQUENCE [LARGE SCALE GENOMIC DNA]</scope>
    <source>
        <strain evidence="3">DSM 23422</strain>
    </source>
</reference>
<dbReference type="AlphaFoldDB" id="A0A1I6QY36"/>
<sequence length="76" mass="8605">MNQIVNMIMRRVMGQLINRGVNLGFDQASKIGKGKKSTGEQSDVSPEEDARRNRAARAQGKQSRQMLKAMRRLGRF</sequence>
<dbReference type="RefSeq" id="WP_093915206.1">
    <property type="nucleotide sequence ID" value="NZ_FPAJ01000001.1"/>
</dbReference>
<evidence type="ECO:0000313" key="2">
    <source>
        <dbReference type="EMBL" id="SFS57158.1"/>
    </source>
</evidence>
<keyword evidence="3" id="KW-1185">Reference proteome</keyword>
<feature type="region of interest" description="Disordered" evidence="1">
    <location>
        <begin position="27"/>
        <end position="76"/>
    </location>
</feature>
<evidence type="ECO:0000256" key="1">
    <source>
        <dbReference type="SAM" id="MobiDB-lite"/>
    </source>
</evidence>
<accession>A0A1I6QY36</accession>
<proteinExistence type="predicted"/>